<gene>
    <name evidence="13" type="ORF">CAUS1442_LOCUS2809</name>
</gene>
<dbReference type="InterPro" id="IPR005578">
    <property type="entry name" value="Yif1_fam"/>
</dbReference>
<keyword evidence="4" id="KW-0813">Transport</keyword>
<evidence type="ECO:0000256" key="9">
    <source>
        <dbReference type="ARBA" id="ARBA00023034"/>
    </source>
</evidence>
<dbReference type="GO" id="GO:0005793">
    <property type="term" value="C:endoplasmic reticulum-Golgi intermediate compartment"/>
    <property type="evidence" value="ECO:0007669"/>
    <property type="project" value="TreeGrafter"/>
</dbReference>
<feature type="compositionally biased region" description="Polar residues" evidence="11">
    <location>
        <begin position="74"/>
        <end position="83"/>
    </location>
</feature>
<keyword evidence="5 12" id="KW-0812">Transmembrane</keyword>
<dbReference type="EMBL" id="HBEF01004538">
    <property type="protein sequence ID" value="CAD8330711.1"/>
    <property type="molecule type" value="Transcribed_RNA"/>
</dbReference>
<evidence type="ECO:0000256" key="6">
    <source>
        <dbReference type="ARBA" id="ARBA00022824"/>
    </source>
</evidence>
<organism evidence="13">
    <name type="scientific">Craspedostauros australis</name>
    <dbReference type="NCBI Taxonomy" id="1486917"/>
    <lineage>
        <taxon>Eukaryota</taxon>
        <taxon>Sar</taxon>
        <taxon>Stramenopiles</taxon>
        <taxon>Ochrophyta</taxon>
        <taxon>Bacillariophyta</taxon>
        <taxon>Bacillariophyceae</taxon>
        <taxon>Bacillariophycidae</taxon>
        <taxon>Naviculales</taxon>
        <taxon>Naviculaceae</taxon>
        <taxon>Craspedostauros</taxon>
    </lineage>
</organism>
<dbReference type="GO" id="GO:0005789">
    <property type="term" value="C:endoplasmic reticulum membrane"/>
    <property type="evidence" value="ECO:0007669"/>
    <property type="project" value="UniProtKB-SubCell"/>
</dbReference>
<name>A0A7R9WPG3_9STRA</name>
<keyword evidence="10 12" id="KW-0472">Membrane</keyword>
<comment type="similarity">
    <text evidence="3">Belongs to the YIF1 family.</text>
</comment>
<evidence type="ECO:0000256" key="12">
    <source>
        <dbReference type="SAM" id="Phobius"/>
    </source>
</evidence>
<reference evidence="13" key="1">
    <citation type="submission" date="2021-01" db="EMBL/GenBank/DDBJ databases">
        <authorList>
            <person name="Corre E."/>
            <person name="Pelletier E."/>
            <person name="Niang G."/>
            <person name="Scheremetjew M."/>
            <person name="Finn R."/>
            <person name="Kale V."/>
            <person name="Holt S."/>
            <person name="Cochrane G."/>
            <person name="Meng A."/>
            <person name="Brown T."/>
            <person name="Cohen L."/>
        </authorList>
    </citation>
    <scope>NUCLEOTIDE SEQUENCE</scope>
    <source>
        <strain evidence="13">CCMP3328</strain>
    </source>
</reference>
<dbReference type="Pfam" id="PF03878">
    <property type="entry name" value="YIF1"/>
    <property type="match status" value="1"/>
</dbReference>
<feature type="compositionally biased region" description="Low complexity" evidence="11">
    <location>
        <begin position="58"/>
        <end position="73"/>
    </location>
</feature>
<keyword evidence="8 12" id="KW-1133">Transmembrane helix</keyword>
<evidence type="ECO:0000256" key="7">
    <source>
        <dbReference type="ARBA" id="ARBA00022927"/>
    </source>
</evidence>
<dbReference type="GO" id="GO:0015031">
    <property type="term" value="P:protein transport"/>
    <property type="evidence" value="ECO:0007669"/>
    <property type="project" value="UniProtKB-KW"/>
</dbReference>
<keyword evidence="6" id="KW-0256">Endoplasmic reticulum</keyword>
<evidence type="ECO:0000256" key="2">
    <source>
        <dbReference type="ARBA" id="ARBA00004653"/>
    </source>
</evidence>
<evidence type="ECO:0000256" key="10">
    <source>
        <dbReference type="ARBA" id="ARBA00023136"/>
    </source>
</evidence>
<feature type="compositionally biased region" description="Low complexity" evidence="11">
    <location>
        <begin position="88"/>
        <end position="125"/>
    </location>
</feature>
<evidence type="ECO:0000256" key="5">
    <source>
        <dbReference type="ARBA" id="ARBA00022692"/>
    </source>
</evidence>
<dbReference type="GO" id="GO:0030134">
    <property type="term" value="C:COPII-coated ER to Golgi transport vesicle"/>
    <property type="evidence" value="ECO:0007669"/>
    <property type="project" value="TreeGrafter"/>
</dbReference>
<feature type="transmembrane region" description="Helical" evidence="12">
    <location>
        <begin position="388"/>
        <end position="405"/>
    </location>
</feature>
<proteinExistence type="inferred from homology"/>
<comment type="subcellular location">
    <subcellularLocation>
        <location evidence="1">Endoplasmic reticulum membrane</location>
        <topology evidence="1">Multi-pass membrane protein</topology>
    </subcellularLocation>
    <subcellularLocation>
        <location evidence="2">Golgi apparatus membrane</location>
        <topology evidence="2">Multi-pass membrane protein</topology>
    </subcellularLocation>
</comment>
<dbReference type="PANTHER" id="PTHR14083">
    <property type="entry name" value="YIP1 INTERACTING FACTOR HOMOLOG YIF1 PROTEIN"/>
    <property type="match status" value="1"/>
</dbReference>
<evidence type="ECO:0000256" key="1">
    <source>
        <dbReference type="ARBA" id="ARBA00004477"/>
    </source>
</evidence>
<accession>A0A7R9WPG3</accession>
<keyword evidence="9" id="KW-0333">Golgi apparatus</keyword>
<evidence type="ECO:0000256" key="8">
    <source>
        <dbReference type="ARBA" id="ARBA00022989"/>
    </source>
</evidence>
<feature type="compositionally biased region" description="Low complexity" evidence="11">
    <location>
        <begin position="132"/>
        <end position="142"/>
    </location>
</feature>
<dbReference type="GO" id="GO:0006888">
    <property type="term" value="P:endoplasmic reticulum to Golgi vesicle-mediated transport"/>
    <property type="evidence" value="ECO:0007669"/>
    <property type="project" value="InterPro"/>
</dbReference>
<dbReference type="AlphaFoldDB" id="A0A7R9WPG3"/>
<evidence type="ECO:0000313" key="13">
    <source>
        <dbReference type="EMBL" id="CAD8330711.1"/>
    </source>
</evidence>
<keyword evidence="7" id="KW-0653">Protein transport</keyword>
<evidence type="ECO:0000256" key="4">
    <source>
        <dbReference type="ARBA" id="ARBA00022448"/>
    </source>
</evidence>
<dbReference type="PANTHER" id="PTHR14083:SF0">
    <property type="entry name" value="YIP1D-INTERACTING FACTOR 1, ISOFORM C"/>
    <property type="match status" value="1"/>
</dbReference>
<feature type="region of interest" description="Disordered" evidence="11">
    <location>
        <begin position="1"/>
        <end position="142"/>
    </location>
</feature>
<evidence type="ECO:0000256" key="11">
    <source>
        <dbReference type="SAM" id="MobiDB-lite"/>
    </source>
</evidence>
<feature type="transmembrane region" description="Helical" evidence="12">
    <location>
        <begin position="351"/>
        <end position="368"/>
    </location>
</feature>
<feature type="compositionally biased region" description="Polar residues" evidence="11">
    <location>
        <begin position="10"/>
        <end position="19"/>
    </location>
</feature>
<evidence type="ECO:0000256" key="3">
    <source>
        <dbReference type="ARBA" id="ARBA00009727"/>
    </source>
</evidence>
<dbReference type="GO" id="GO:0000139">
    <property type="term" value="C:Golgi membrane"/>
    <property type="evidence" value="ECO:0007669"/>
    <property type="project" value="UniProtKB-SubCell"/>
</dbReference>
<protein>
    <submittedName>
        <fullName evidence="13">Uncharacterized protein</fullName>
    </submittedName>
</protein>
<sequence length="410" mass="44914">MKSQHKHSSLCKSPNQTKPNQHKARQDIRDRQATITTMSGFYGQQAPGASTGGGNSGFYGSSNAFGQQQQQQQPSNNGGNTNAYGFGQQQQQASSQQQQQQPAFQQWQAPAPAAQYNAQQQRQSQGHAYTNQQQQILQQQQQTPAPFWNPNMTAAVVGVAAQAASGKISNDAVLDWAMQGGAAAWKSGGASMIPGFDRSMITLRTYFAVDNNYVVAKMKKVLFPFQSTEWRRIENESVGGPDTIVYMLPHSDENAPDLYIPSMSLISYCLLCALCYGTSGQFDPEVIPDVTTNCFIVQVLEVIAIRVGLYMMQVTLPILDLFSYTGYKYLGLCINMFIGLITGHLGYGTTGFYVTFLFTASAASYFMLKTMANNTPTNVSATGPKREIMVLAFAGSQAVTMWLVSQTKFL</sequence>